<evidence type="ECO:0000256" key="7">
    <source>
        <dbReference type="SAM" id="MobiDB-lite"/>
    </source>
</evidence>
<dbReference type="EMBL" id="SIXH01000025">
    <property type="protein sequence ID" value="TBO60787.1"/>
    <property type="molecule type" value="Genomic_DNA"/>
</dbReference>
<dbReference type="GO" id="GO:1902600">
    <property type="term" value="P:proton transmembrane transport"/>
    <property type="evidence" value="ECO:0007669"/>
    <property type="project" value="InterPro"/>
</dbReference>
<accession>A0A4Q9HZL7</accession>
<feature type="transmembrane region" description="Helical" evidence="8">
    <location>
        <begin position="107"/>
        <end position="124"/>
    </location>
</feature>
<comment type="caution">
    <text evidence="10">The sequence shown here is derived from an EMBL/GenBank/DDBJ whole genome shotgun (WGS) entry which is preliminary data.</text>
</comment>
<keyword evidence="3 8" id="KW-0812">Transmembrane</keyword>
<organism evidence="10 11">
    <name type="scientific">Streptomyces kasugaensis</name>
    <dbReference type="NCBI Taxonomy" id="1946"/>
    <lineage>
        <taxon>Bacteria</taxon>
        <taxon>Bacillati</taxon>
        <taxon>Actinomycetota</taxon>
        <taxon>Actinomycetes</taxon>
        <taxon>Kitasatosporales</taxon>
        <taxon>Streptomycetaceae</taxon>
        <taxon>Streptomyces</taxon>
    </lineage>
</organism>
<feature type="transmembrane region" description="Helical" evidence="8">
    <location>
        <begin position="246"/>
        <end position="265"/>
    </location>
</feature>
<feature type="transmembrane region" description="Helical" evidence="8">
    <location>
        <begin position="174"/>
        <end position="195"/>
    </location>
</feature>
<comment type="subcellular location">
    <subcellularLocation>
        <location evidence="1">Membrane</location>
        <topology evidence="1">Multi-pass membrane protein</topology>
    </subcellularLocation>
</comment>
<proteinExistence type="predicted"/>
<feature type="transmembrane region" description="Helical" evidence="8">
    <location>
        <begin position="327"/>
        <end position="344"/>
    </location>
</feature>
<keyword evidence="6 8" id="KW-0472">Membrane</keyword>
<dbReference type="Pfam" id="PF00999">
    <property type="entry name" value="Na_H_Exchanger"/>
    <property type="match status" value="1"/>
</dbReference>
<gene>
    <name evidence="10" type="ORF">EYS09_04620</name>
</gene>
<sequence length="477" mass="49653">MPLAYLKPRGAVRGRPGRPAGRGPEFPFRGRHRALAGSSLEAIVLVDIAVVLLIGVALAPLRTRLRQPVVVGEIAVGVLLGPSVLGLLPGNLPAKVFPVEVRSHLSVIAQVGIVLFMFVAGWELEFHLLRGRVRSVLAITAASLTVPCALASAVAFALFAGHSSLVPAHISPPLFMLFMGVVLSVSSLSVMIRILGENGLQGTTAGAMATASGAITDLVAWFAFVCLITAAQGLSTGNLLLTLGRVTAYSLAMGFVVRPVLRALLRRVHPQGGHSLLLIFAVGSGVFVSAWFATCIGIHAVIGAFTFGLVMPRDLDPAVRRAIATPLHHVGALLIPVFFGLTGLSVDMGALGWGGALALTAFFVVSLGGKFTGTAVTARLFHLPWREAATVGVLVNSKGLGEVLMLTMGREAGLINDQLFSALFLTALLMTASVNPLVRRLTPKAGSTDPGAAVPAQQQGPHAAPELSDDHTTRGPT</sequence>
<feature type="region of interest" description="Disordered" evidence="7">
    <location>
        <begin position="444"/>
        <end position="477"/>
    </location>
</feature>
<reference evidence="10 11" key="1">
    <citation type="submission" date="2019-02" db="EMBL/GenBank/DDBJ databases">
        <title>Draft Genome Sequence of Streptomyces sp. AM-2504, identified by 16S rRNA comparative analysis as a Streptomyces Kasugaensis strain.</title>
        <authorList>
            <person name="Napolioni V."/>
            <person name="Giuliodori A.M."/>
            <person name="Spurio R."/>
            <person name="Fabbretti A."/>
        </authorList>
    </citation>
    <scope>NUCLEOTIDE SEQUENCE [LARGE SCALE GENOMIC DNA]</scope>
    <source>
        <strain evidence="10 11">AM-2504</strain>
    </source>
</reference>
<evidence type="ECO:0000256" key="4">
    <source>
        <dbReference type="ARBA" id="ARBA00022989"/>
    </source>
</evidence>
<dbReference type="PANTHER" id="PTHR32468">
    <property type="entry name" value="CATION/H + ANTIPORTER"/>
    <property type="match status" value="1"/>
</dbReference>
<evidence type="ECO:0000313" key="10">
    <source>
        <dbReference type="EMBL" id="TBO60787.1"/>
    </source>
</evidence>
<dbReference type="GO" id="GO:0016020">
    <property type="term" value="C:membrane"/>
    <property type="evidence" value="ECO:0007669"/>
    <property type="project" value="UniProtKB-SubCell"/>
</dbReference>
<feature type="domain" description="Cation/H+ exchanger transmembrane" evidence="9">
    <location>
        <begin position="56"/>
        <end position="438"/>
    </location>
</feature>
<keyword evidence="5" id="KW-0406">Ion transport</keyword>
<feature type="transmembrane region" description="Helical" evidence="8">
    <location>
        <begin position="277"/>
        <end position="307"/>
    </location>
</feature>
<name>A0A4Q9HZL7_STRKA</name>
<evidence type="ECO:0000313" key="11">
    <source>
        <dbReference type="Proteomes" id="UP000292452"/>
    </source>
</evidence>
<evidence type="ECO:0000256" key="8">
    <source>
        <dbReference type="SAM" id="Phobius"/>
    </source>
</evidence>
<evidence type="ECO:0000256" key="6">
    <source>
        <dbReference type="ARBA" id="ARBA00023136"/>
    </source>
</evidence>
<dbReference type="InterPro" id="IPR050794">
    <property type="entry name" value="CPA2_transporter"/>
</dbReference>
<keyword evidence="2" id="KW-0813">Transport</keyword>
<evidence type="ECO:0000259" key="9">
    <source>
        <dbReference type="Pfam" id="PF00999"/>
    </source>
</evidence>
<feature type="transmembrane region" description="Helical" evidence="8">
    <location>
        <begin position="351"/>
        <end position="369"/>
    </location>
</feature>
<evidence type="ECO:0000256" key="2">
    <source>
        <dbReference type="ARBA" id="ARBA00022448"/>
    </source>
</evidence>
<dbReference type="AlphaFoldDB" id="A0A4Q9HZL7"/>
<dbReference type="PANTHER" id="PTHR32468:SF0">
    <property type="entry name" value="K(+)_H(+) ANTIPORTER 1"/>
    <property type="match status" value="1"/>
</dbReference>
<dbReference type="InterPro" id="IPR006153">
    <property type="entry name" value="Cation/H_exchanger_TM"/>
</dbReference>
<feature type="transmembrane region" description="Helical" evidence="8">
    <location>
        <begin position="136"/>
        <end position="162"/>
    </location>
</feature>
<feature type="transmembrane region" description="Helical" evidence="8">
    <location>
        <begin position="68"/>
        <end position="87"/>
    </location>
</feature>
<dbReference type="GO" id="GO:0015297">
    <property type="term" value="F:antiporter activity"/>
    <property type="evidence" value="ECO:0007669"/>
    <property type="project" value="InterPro"/>
</dbReference>
<dbReference type="Gene3D" id="1.20.1530.20">
    <property type="match status" value="1"/>
</dbReference>
<feature type="transmembrane region" description="Helical" evidence="8">
    <location>
        <begin position="207"/>
        <end position="234"/>
    </location>
</feature>
<feature type="transmembrane region" description="Helical" evidence="8">
    <location>
        <begin position="419"/>
        <end position="438"/>
    </location>
</feature>
<dbReference type="InterPro" id="IPR038770">
    <property type="entry name" value="Na+/solute_symporter_sf"/>
</dbReference>
<dbReference type="Proteomes" id="UP000292452">
    <property type="component" value="Unassembled WGS sequence"/>
</dbReference>
<keyword evidence="11" id="KW-1185">Reference proteome</keyword>
<protein>
    <submittedName>
        <fullName evidence="10">Cation/H(+) antiporter</fullName>
    </submittedName>
</protein>
<evidence type="ECO:0000256" key="1">
    <source>
        <dbReference type="ARBA" id="ARBA00004141"/>
    </source>
</evidence>
<evidence type="ECO:0000256" key="3">
    <source>
        <dbReference type="ARBA" id="ARBA00022692"/>
    </source>
</evidence>
<feature type="compositionally biased region" description="Basic and acidic residues" evidence="7">
    <location>
        <begin position="468"/>
        <end position="477"/>
    </location>
</feature>
<keyword evidence="4 8" id="KW-1133">Transmembrane helix</keyword>
<evidence type="ECO:0000256" key="5">
    <source>
        <dbReference type="ARBA" id="ARBA00023065"/>
    </source>
</evidence>
<feature type="transmembrane region" description="Helical" evidence="8">
    <location>
        <begin position="42"/>
        <end position="61"/>
    </location>
</feature>